<accession>A0ABQ8SPV0</accession>
<evidence type="ECO:0000313" key="1">
    <source>
        <dbReference type="EMBL" id="KAJ4436213.1"/>
    </source>
</evidence>
<proteinExistence type="predicted"/>
<comment type="caution">
    <text evidence="1">The sequence shown here is derived from an EMBL/GenBank/DDBJ whole genome shotgun (WGS) entry which is preliminary data.</text>
</comment>
<gene>
    <name evidence="1" type="ORF">ANN_18843</name>
</gene>
<protein>
    <submittedName>
        <fullName evidence="1">Uncharacterized protein</fullName>
    </submittedName>
</protein>
<keyword evidence="2" id="KW-1185">Reference proteome</keyword>
<sequence length="320" mass="37120">MYTVVQQGEIESIPASSYAVHYGALRFQRRLNTSIVRRNGDLQNCSSSKRLSYHLFYPTHLFYQCVLLTLDCINIHSRGGRHHRKDLVLLNRRMRRASAVKEIINIPTDTPDAMLYAPRRLRGLGVFKAQWEAYLQHLNICQRLLHVDNPHVAATRNLPNEIEHCIKQLPITFDCSERISSQKLRKTLREDSFHQRSKLKSKASIRQNASYEVYEEVGCISSDGSTRRADIIIDRQKDKGVILDPTIRFEMHEQQPQECHRYIQRFGAVSGFVRKSKFKWTLSSGSVIKRTRMTGLKKRTLRISGQFNCHYGTKTPFVCV</sequence>
<dbReference type="EMBL" id="JAJSOF020000023">
    <property type="protein sequence ID" value="KAJ4436213.1"/>
    <property type="molecule type" value="Genomic_DNA"/>
</dbReference>
<organism evidence="1 2">
    <name type="scientific">Periplaneta americana</name>
    <name type="common">American cockroach</name>
    <name type="synonym">Blatta americana</name>
    <dbReference type="NCBI Taxonomy" id="6978"/>
    <lineage>
        <taxon>Eukaryota</taxon>
        <taxon>Metazoa</taxon>
        <taxon>Ecdysozoa</taxon>
        <taxon>Arthropoda</taxon>
        <taxon>Hexapoda</taxon>
        <taxon>Insecta</taxon>
        <taxon>Pterygota</taxon>
        <taxon>Neoptera</taxon>
        <taxon>Polyneoptera</taxon>
        <taxon>Dictyoptera</taxon>
        <taxon>Blattodea</taxon>
        <taxon>Blattoidea</taxon>
        <taxon>Blattidae</taxon>
        <taxon>Blattinae</taxon>
        <taxon>Periplaneta</taxon>
    </lineage>
</organism>
<dbReference type="Proteomes" id="UP001148838">
    <property type="component" value="Unassembled WGS sequence"/>
</dbReference>
<reference evidence="1 2" key="1">
    <citation type="journal article" date="2022" name="Allergy">
        <title>Genome assembly and annotation of Periplaneta americana reveal a comprehensive cockroach allergen profile.</title>
        <authorList>
            <person name="Wang L."/>
            <person name="Xiong Q."/>
            <person name="Saelim N."/>
            <person name="Wang L."/>
            <person name="Nong W."/>
            <person name="Wan A.T."/>
            <person name="Shi M."/>
            <person name="Liu X."/>
            <person name="Cao Q."/>
            <person name="Hui J.H.L."/>
            <person name="Sookrung N."/>
            <person name="Leung T.F."/>
            <person name="Tungtrongchitr A."/>
            <person name="Tsui S.K.W."/>
        </authorList>
    </citation>
    <scope>NUCLEOTIDE SEQUENCE [LARGE SCALE GENOMIC DNA]</scope>
    <source>
        <strain evidence="1">PWHHKU_190912</strain>
    </source>
</reference>
<name>A0ABQ8SPV0_PERAM</name>
<evidence type="ECO:0000313" key="2">
    <source>
        <dbReference type="Proteomes" id="UP001148838"/>
    </source>
</evidence>